<protein>
    <submittedName>
        <fullName evidence="10">Biotin carboxylase N-terminal domain-containing protein</fullName>
    </submittedName>
</protein>
<dbReference type="EMBL" id="JAUHHC010000003">
    <property type="protein sequence ID" value="MDN3921202.1"/>
    <property type="molecule type" value="Genomic_DNA"/>
</dbReference>
<dbReference type="PANTHER" id="PTHR18866:SF33">
    <property type="entry name" value="METHYLCROTONOYL-COA CARBOXYLASE SUBUNIT ALPHA, MITOCHONDRIAL-RELATED"/>
    <property type="match status" value="1"/>
</dbReference>
<dbReference type="InterPro" id="IPR005479">
    <property type="entry name" value="CPAse_ATP-bd"/>
</dbReference>
<dbReference type="InterPro" id="IPR050856">
    <property type="entry name" value="Biotin_carboxylase_complex"/>
</dbReference>
<evidence type="ECO:0000256" key="5">
    <source>
        <dbReference type="ARBA" id="ARBA00023267"/>
    </source>
</evidence>
<dbReference type="InterPro" id="IPR016185">
    <property type="entry name" value="PreATP-grasp_dom_sf"/>
</dbReference>
<feature type="domain" description="Lipoyl-binding" evidence="7">
    <location>
        <begin position="560"/>
        <end position="635"/>
    </location>
</feature>
<dbReference type="Pfam" id="PF00289">
    <property type="entry name" value="Biotin_carb_N"/>
    <property type="match status" value="1"/>
</dbReference>
<dbReference type="PANTHER" id="PTHR18866">
    <property type="entry name" value="CARBOXYLASE:PYRUVATE/ACETYL-COA/PROPIONYL-COA CARBOXYLASE"/>
    <property type="match status" value="1"/>
</dbReference>
<dbReference type="PROSITE" id="PS00867">
    <property type="entry name" value="CPSASE_2"/>
    <property type="match status" value="1"/>
</dbReference>
<dbReference type="SUPFAM" id="SSF56059">
    <property type="entry name" value="Glutathione synthetase ATP-binding domain-like"/>
    <property type="match status" value="1"/>
</dbReference>
<evidence type="ECO:0000256" key="4">
    <source>
        <dbReference type="ARBA" id="ARBA00022840"/>
    </source>
</evidence>
<organism evidence="10 11">
    <name type="scientific">Roseateles violae</name>
    <dbReference type="NCBI Taxonomy" id="3058042"/>
    <lineage>
        <taxon>Bacteria</taxon>
        <taxon>Pseudomonadati</taxon>
        <taxon>Pseudomonadota</taxon>
        <taxon>Betaproteobacteria</taxon>
        <taxon>Burkholderiales</taxon>
        <taxon>Sphaerotilaceae</taxon>
        <taxon>Roseateles</taxon>
    </lineage>
</organism>
<evidence type="ECO:0000256" key="1">
    <source>
        <dbReference type="ARBA" id="ARBA00001953"/>
    </source>
</evidence>
<dbReference type="SUPFAM" id="SSF51230">
    <property type="entry name" value="Single hybrid motif"/>
    <property type="match status" value="1"/>
</dbReference>
<accession>A0ABT8DSP4</accession>
<dbReference type="PROSITE" id="PS00188">
    <property type="entry name" value="BIOTIN"/>
    <property type="match status" value="1"/>
</dbReference>
<evidence type="ECO:0000259" key="8">
    <source>
        <dbReference type="PROSITE" id="PS50975"/>
    </source>
</evidence>
<evidence type="ECO:0000259" key="9">
    <source>
        <dbReference type="PROSITE" id="PS50979"/>
    </source>
</evidence>
<dbReference type="InterPro" id="IPR005481">
    <property type="entry name" value="BC-like_N"/>
</dbReference>
<dbReference type="InterPro" id="IPR000089">
    <property type="entry name" value="Biotin_lipoyl"/>
</dbReference>
<comment type="caution">
    <text evidence="10">The sequence shown here is derived from an EMBL/GenBank/DDBJ whole genome shotgun (WGS) entry which is preliminary data.</text>
</comment>
<dbReference type="PROSITE" id="PS50968">
    <property type="entry name" value="BIOTINYL_LIPOYL"/>
    <property type="match status" value="1"/>
</dbReference>
<evidence type="ECO:0000313" key="11">
    <source>
        <dbReference type="Proteomes" id="UP001228044"/>
    </source>
</evidence>
<dbReference type="SUPFAM" id="SSF51246">
    <property type="entry name" value="Rudiment single hybrid motif"/>
    <property type="match status" value="1"/>
</dbReference>
<dbReference type="CDD" id="cd06850">
    <property type="entry name" value="biotinyl_domain"/>
    <property type="match status" value="1"/>
</dbReference>
<dbReference type="InterPro" id="IPR011764">
    <property type="entry name" value="Biotin_carboxylation_dom"/>
</dbReference>
<dbReference type="PROSITE" id="PS50979">
    <property type="entry name" value="BC"/>
    <property type="match status" value="1"/>
</dbReference>
<dbReference type="Gene3D" id="3.30.470.20">
    <property type="entry name" value="ATP-grasp fold, B domain"/>
    <property type="match status" value="1"/>
</dbReference>
<feature type="domain" description="ATP-grasp" evidence="8">
    <location>
        <begin position="121"/>
        <end position="318"/>
    </location>
</feature>
<keyword evidence="3 6" id="KW-0547">Nucleotide-binding</keyword>
<proteinExistence type="predicted"/>
<comment type="cofactor">
    <cofactor evidence="1">
        <name>biotin</name>
        <dbReference type="ChEBI" id="CHEBI:57586"/>
    </cofactor>
</comment>
<dbReference type="InterPro" id="IPR011761">
    <property type="entry name" value="ATP-grasp"/>
</dbReference>
<dbReference type="SUPFAM" id="SSF52440">
    <property type="entry name" value="PreATP-grasp domain"/>
    <property type="match status" value="1"/>
</dbReference>
<keyword evidence="4 6" id="KW-0067">ATP-binding</keyword>
<dbReference type="InterPro" id="IPR005482">
    <property type="entry name" value="Biotin_COase_C"/>
</dbReference>
<evidence type="ECO:0000256" key="3">
    <source>
        <dbReference type="ARBA" id="ARBA00022741"/>
    </source>
</evidence>
<gene>
    <name evidence="10" type="ORF">QWJ38_12995</name>
</gene>
<sequence>MSFSKILIANRGEIACRVMRSARRLGYRTVAVFSDADAQALHVRQADEAVRIGAAPATESYLNIAALLAAAQASGADAVHPGYGFLSERADFAAACAEAGVVFIGPPAEAIAAMGDKARAKRRMMEAGVPSLPGYLGEQQDEASLFAEATRLGYPLLVKAVAGGGGRGMRLVRAADELPAALASARREAENAFGDGGLMLERLIEQGRHIEIQVFADAQGHAIHLGERDCTAQRRRQKLIEEAPSPIVDAALRAAMGRDAVAAAQAVGYVGAGTVEFIVDAQGRHFFLEMNTRLQVEHPVTEAITGLDLVEWQLRIAAGEPLPLRQDQIRFDGHAIEARLYAEDPYDGFKPQTGRVVHWRPEAAAGVRIDHGIAEGEEVTPFYDPLLAKLIVHGRDREDAIRRLAHALEQTPLLGLVHNGRFLRDLLRHPDFGAARLHTGLLDEWAQRGEPARPRPRDEHWLIATAILALGDGVAERRPAGVARYDLSLQQGDERRRWRVATEGRSAFIDAHRVDLLSPERVAVDGRQISLHSWRDGRRVQIAAEAAVFEFEEPSPYPQGAARADPLRACAPVAGLVAQLLVQVGDTVAEGQPLLSVEAMKMEMWLTAGAAGRVKALHVGPHDAVAAGALLLELEP</sequence>
<reference evidence="10 11" key="1">
    <citation type="submission" date="2023-06" db="EMBL/GenBank/DDBJ databases">
        <title>Pelomonas sp. PFR6 16S ribosomal RNA gene Genome sequencing and assembly.</title>
        <authorList>
            <person name="Woo H."/>
        </authorList>
    </citation>
    <scope>NUCLEOTIDE SEQUENCE [LARGE SCALE GENOMIC DNA]</scope>
    <source>
        <strain evidence="10 11">PFR6</strain>
    </source>
</reference>
<keyword evidence="5" id="KW-0092">Biotin</keyword>
<evidence type="ECO:0000259" key="7">
    <source>
        <dbReference type="PROSITE" id="PS50968"/>
    </source>
</evidence>
<dbReference type="RefSeq" id="WP_290359503.1">
    <property type="nucleotide sequence ID" value="NZ_JAUHHC010000003.1"/>
</dbReference>
<dbReference type="Pfam" id="PF02786">
    <property type="entry name" value="CPSase_L_D2"/>
    <property type="match status" value="1"/>
</dbReference>
<dbReference type="Gene3D" id="2.40.50.100">
    <property type="match status" value="1"/>
</dbReference>
<dbReference type="InterPro" id="IPR011053">
    <property type="entry name" value="Single_hybrid_motif"/>
</dbReference>
<dbReference type="Pfam" id="PF02785">
    <property type="entry name" value="Biotin_carb_C"/>
    <property type="match status" value="1"/>
</dbReference>
<feature type="domain" description="Biotin carboxylation" evidence="9">
    <location>
        <begin position="2"/>
        <end position="447"/>
    </location>
</feature>
<dbReference type="InterPro" id="IPR011054">
    <property type="entry name" value="Rudment_hybrid_motif"/>
</dbReference>
<evidence type="ECO:0000313" key="10">
    <source>
        <dbReference type="EMBL" id="MDN3921202.1"/>
    </source>
</evidence>
<dbReference type="Pfam" id="PF00364">
    <property type="entry name" value="Biotin_lipoyl"/>
    <property type="match status" value="1"/>
</dbReference>
<keyword evidence="11" id="KW-1185">Reference proteome</keyword>
<keyword evidence="2" id="KW-0436">Ligase</keyword>
<name>A0ABT8DSP4_9BURK</name>
<dbReference type="PROSITE" id="PS50975">
    <property type="entry name" value="ATP_GRASP"/>
    <property type="match status" value="1"/>
</dbReference>
<dbReference type="Proteomes" id="UP001228044">
    <property type="component" value="Unassembled WGS sequence"/>
</dbReference>
<evidence type="ECO:0000256" key="2">
    <source>
        <dbReference type="ARBA" id="ARBA00022598"/>
    </source>
</evidence>
<dbReference type="InterPro" id="IPR001882">
    <property type="entry name" value="Biotin_BS"/>
</dbReference>
<evidence type="ECO:0000256" key="6">
    <source>
        <dbReference type="PROSITE-ProRule" id="PRU00409"/>
    </source>
</evidence>
<dbReference type="SMART" id="SM00878">
    <property type="entry name" value="Biotin_carb_C"/>
    <property type="match status" value="1"/>
</dbReference>